<dbReference type="AlphaFoldDB" id="A0A0M3JGT9"/>
<protein>
    <submittedName>
        <fullName evidence="5 6">Ubiquitin-like domain-containing protein</fullName>
    </submittedName>
</protein>
<dbReference type="OrthoDB" id="428577at2759"/>
<dbReference type="Proteomes" id="UP000267096">
    <property type="component" value="Unassembled WGS sequence"/>
</dbReference>
<reference evidence="2 4" key="2">
    <citation type="submission" date="2018-11" db="EMBL/GenBank/DDBJ databases">
        <authorList>
            <consortium name="Pathogen Informatics"/>
        </authorList>
    </citation>
    <scope>NUCLEOTIDE SEQUENCE [LARGE SCALE GENOMIC DNA]</scope>
</reference>
<dbReference type="Gene3D" id="3.10.20.90">
    <property type="entry name" value="Phosphatidylinositol 3-kinase Catalytic Subunit, Chain A, domain 1"/>
    <property type="match status" value="1"/>
</dbReference>
<sequence>MQIRARCYPADKIITIDVEPQYTIEMLKAKIEEEMGDKAEVERIIYLGELSHTTENYERTSNLI</sequence>
<dbReference type="InterPro" id="IPR000626">
    <property type="entry name" value="Ubiquitin-like_dom"/>
</dbReference>
<accession>A0A0M3JGT9</accession>
<evidence type="ECO:0000313" key="5">
    <source>
        <dbReference type="WBParaSite" id="ASIM_0000518401-mRNA-1"/>
    </source>
</evidence>
<gene>
    <name evidence="2" type="ORF">ASIM_LOCUS4988</name>
    <name evidence="3" type="ORF">ASIM_LOCUS6617</name>
</gene>
<evidence type="ECO:0000313" key="3">
    <source>
        <dbReference type="EMBL" id="VDK27403.1"/>
    </source>
</evidence>
<dbReference type="WBParaSite" id="ASIM_0000518401-mRNA-1">
    <property type="protein sequence ID" value="ASIM_0000518401-mRNA-1"/>
    <property type="gene ID" value="ASIM_0000518401"/>
</dbReference>
<evidence type="ECO:0000259" key="1">
    <source>
        <dbReference type="PROSITE" id="PS50053"/>
    </source>
</evidence>
<keyword evidence="4" id="KW-1185">Reference proteome</keyword>
<dbReference type="EMBL" id="UYRR01014639">
    <property type="protein sequence ID" value="VDK27403.1"/>
    <property type="molecule type" value="Genomic_DNA"/>
</dbReference>
<feature type="domain" description="Ubiquitin-like" evidence="1">
    <location>
        <begin position="1"/>
        <end position="49"/>
    </location>
</feature>
<organism evidence="6">
    <name type="scientific">Anisakis simplex</name>
    <name type="common">Herring worm</name>
    <dbReference type="NCBI Taxonomy" id="6269"/>
    <lineage>
        <taxon>Eukaryota</taxon>
        <taxon>Metazoa</taxon>
        <taxon>Ecdysozoa</taxon>
        <taxon>Nematoda</taxon>
        <taxon>Chromadorea</taxon>
        <taxon>Rhabditida</taxon>
        <taxon>Spirurina</taxon>
        <taxon>Ascaridomorpha</taxon>
        <taxon>Ascaridoidea</taxon>
        <taxon>Anisakidae</taxon>
        <taxon>Anisakis</taxon>
        <taxon>Anisakis simplex complex</taxon>
    </lineage>
</organism>
<proteinExistence type="predicted"/>
<evidence type="ECO:0000313" key="4">
    <source>
        <dbReference type="Proteomes" id="UP000267096"/>
    </source>
</evidence>
<reference evidence="5 6" key="1">
    <citation type="submission" date="2017-02" db="UniProtKB">
        <authorList>
            <consortium name="WormBaseParasite"/>
        </authorList>
    </citation>
    <scope>IDENTIFICATION</scope>
</reference>
<evidence type="ECO:0000313" key="6">
    <source>
        <dbReference type="WBParaSite" id="ASIM_0000684701-mRNA-1"/>
    </source>
</evidence>
<dbReference type="InterPro" id="IPR029071">
    <property type="entry name" value="Ubiquitin-like_domsf"/>
</dbReference>
<dbReference type="PROSITE" id="PS50053">
    <property type="entry name" value="UBIQUITIN_2"/>
    <property type="match status" value="1"/>
</dbReference>
<evidence type="ECO:0000313" key="2">
    <source>
        <dbReference type="EMBL" id="VDK24826.1"/>
    </source>
</evidence>
<name>A0A0M3JGT9_ANISI</name>
<dbReference type="EMBL" id="UYRR01009311">
    <property type="protein sequence ID" value="VDK24826.1"/>
    <property type="molecule type" value="Genomic_DNA"/>
</dbReference>
<dbReference type="SUPFAM" id="SSF54236">
    <property type="entry name" value="Ubiquitin-like"/>
    <property type="match status" value="1"/>
</dbReference>
<dbReference type="WBParaSite" id="ASIM_0000684701-mRNA-1">
    <property type="protein sequence ID" value="ASIM_0000684701-mRNA-1"/>
    <property type="gene ID" value="ASIM_0000684701"/>
</dbReference>